<reference evidence="2 3" key="1">
    <citation type="journal article" date="2012" name="Int. J. Syst. Evol. Microbiol.">
        <title>Flammeovirga pacifica sp. nov., isolated from deep-sea sediment.</title>
        <authorList>
            <person name="Xu H."/>
            <person name="Fu Y."/>
            <person name="Yang N."/>
            <person name="Ding Z."/>
            <person name="Lai Q."/>
            <person name="Zeng R."/>
        </authorList>
    </citation>
    <scope>NUCLEOTIDE SEQUENCE [LARGE SCALE GENOMIC DNA]</scope>
    <source>
        <strain evidence="3">DSM 24597 / LMG 26175 / WPAGA1</strain>
    </source>
</reference>
<name>A0A1S1Z090_FLAPC</name>
<keyword evidence="3" id="KW-1185">Reference proteome</keyword>
<dbReference type="RefSeq" id="WP_044221513.1">
    <property type="nucleotide sequence ID" value="NZ_JRYR02000001.1"/>
</dbReference>
<organism evidence="2 3">
    <name type="scientific">Flammeovirga pacifica</name>
    <dbReference type="NCBI Taxonomy" id="915059"/>
    <lineage>
        <taxon>Bacteria</taxon>
        <taxon>Pseudomonadati</taxon>
        <taxon>Bacteroidota</taxon>
        <taxon>Cytophagia</taxon>
        <taxon>Cytophagales</taxon>
        <taxon>Flammeovirgaceae</taxon>
        <taxon>Flammeovirga</taxon>
    </lineage>
</organism>
<comment type="caution">
    <text evidence="2">The sequence shown here is derived from an EMBL/GenBank/DDBJ whole genome shotgun (WGS) entry which is preliminary data.</text>
</comment>
<dbReference type="Proteomes" id="UP000179797">
    <property type="component" value="Unassembled WGS sequence"/>
</dbReference>
<keyword evidence="1" id="KW-0732">Signal</keyword>
<dbReference type="EMBL" id="JRYR02000001">
    <property type="protein sequence ID" value="OHX66515.1"/>
    <property type="molecule type" value="Genomic_DNA"/>
</dbReference>
<evidence type="ECO:0000313" key="3">
    <source>
        <dbReference type="Proteomes" id="UP000179797"/>
    </source>
</evidence>
<sequence length="410" mass="45191">MKKFLLSIVASLFVMSAFAQAPVKVTESDTTSRRVQIGGGLNLIYQGLNQTGVTAVDGEGNTYDAQVTDWFRLPAGDLDLKVRIADGVTLHSSIWLASHHHTDTYFGFGYLEVQKYDVLGLGGNATDFLNNHLVIKAGIGNSMFSTNQYYRTTNANAKNNPFISNTLIDDFGTALFGEAYFYANDKESFLMFGLHDFASKFGNAVVPQGQDKGRLPRLSLVGNKAFNFNEDTKLAIQAGFVTSLEDGTSSQQFKNNRAGAELAQIFNQGDFGGDMGLQQRNENNISVDGTFNWKNLQARASYQLLMGEHSINRNWIEGDVNQVTLDLTYQIHPKVYIAGRYNAVGSNLELSAEDAGKEYKGDKIELGLGYEMTKGILMKASYFNQNMTNDFVGMENGKAEGLLVGLNLYF</sequence>
<feature type="chain" id="PRO_5010254970" description="Porin domain-containing protein" evidence="1">
    <location>
        <begin position="22"/>
        <end position="410"/>
    </location>
</feature>
<evidence type="ECO:0008006" key="4">
    <source>
        <dbReference type="Google" id="ProtNLM"/>
    </source>
</evidence>
<dbReference type="SUPFAM" id="SSF56935">
    <property type="entry name" value="Porins"/>
    <property type="match status" value="1"/>
</dbReference>
<dbReference type="STRING" id="915059.NH26_09185"/>
<dbReference type="OrthoDB" id="638836at2"/>
<gene>
    <name evidence="2" type="ORF">NH26_09185</name>
</gene>
<dbReference type="AlphaFoldDB" id="A0A1S1Z090"/>
<protein>
    <recommendedName>
        <fullName evidence="4">Porin domain-containing protein</fullName>
    </recommendedName>
</protein>
<proteinExistence type="predicted"/>
<feature type="signal peptide" evidence="1">
    <location>
        <begin position="1"/>
        <end position="21"/>
    </location>
</feature>
<evidence type="ECO:0000313" key="2">
    <source>
        <dbReference type="EMBL" id="OHX66515.1"/>
    </source>
</evidence>
<evidence type="ECO:0000256" key="1">
    <source>
        <dbReference type="SAM" id="SignalP"/>
    </source>
</evidence>
<accession>A0A1S1Z090</accession>